<dbReference type="RefSeq" id="WP_207416850.1">
    <property type="nucleotide sequence ID" value="NZ_CP061177.1"/>
</dbReference>
<dbReference type="Gene3D" id="2.40.50.450">
    <property type="match status" value="1"/>
</dbReference>
<dbReference type="InterPro" id="IPR003593">
    <property type="entry name" value="AAA+_ATPase"/>
</dbReference>
<evidence type="ECO:0000259" key="11">
    <source>
        <dbReference type="PROSITE" id="PS50893"/>
    </source>
</evidence>
<dbReference type="Pfam" id="PF00005">
    <property type="entry name" value="ABC_tran"/>
    <property type="match status" value="1"/>
</dbReference>
<proteinExistence type="predicted"/>
<dbReference type="InterPro" id="IPR003439">
    <property type="entry name" value="ABC_transporter-like_ATP-bd"/>
</dbReference>
<keyword evidence="7" id="KW-1278">Translocase</keyword>
<evidence type="ECO:0000256" key="5">
    <source>
        <dbReference type="ARBA" id="ARBA00022741"/>
    </source>
</evidence>
<accession>A0ABS3KP98</accession>
<evidence type="ECO:0000256" key="6">
    <source>
        <dbReference type="ARBA" id="ARBA00022840"/>
    </source>
</evidence>
<dbReference type="PANTHER" id="PTHR42781">
    <property type="entry name" value="SPERMIDINE/PUTRESCINE IMPORT ATP-BINDING PROTEIN POTA"/>
    <property type="match status" value="1"/>
</dbReference>
<evidence type="ECO:0000313" key="12">
    <source>
        <dbReference type="EMBL" id="MBO1079303.1"/>
    </source>
</evidence>
<evidence type="ECO:0000256" key="7">
    <source>
        <dbReference type="ARBA" id="ARBA00022967"/>
    </source>
</evidence>
<evidence type="ECO:0000256" key="9">
    <source>
        <dbReference type="ARBA" id="ARBA00023065"/>
    </source>
</evidence>
<dbReference type="EMBL" id="JACTNG010000004">
    <property type="protein sequence ID" value="MBO1079303.1"/>
    <property type="molecule type" value="Genomic_DNA"/>
</dbReference>
<dbReference type="CDD" id="cd03259">
    <property type="entry name" value="ABC_Carb_Solutes_like"/>
    <property type="match status" value="1"/>
</dbReference>
<keyword evidence="2" id="KW-1003">Cell membrane</keyword>
<dbReference type="InterPro" id="IPR015853">
    <property type="entry name" value="ABC_transpr_FbpC"/>
</dbReference>
<evidence type="ECO:0000256" key="4">
    <source>
        <dbReference type="ARBA" id="ARBA00022519"/>
    </source>
</evidence>
<keyword evidence="6 12" id="KW-0067">ATP-binding</keyword>
<dbReference type="PROSITE" id="PS50893">
    <property type="entry name" value="ABC_TRANSPORTER_2"/>
    <property type="match status" value="1"/>
</dbReference>
<dbReference type="Pfam" id="PF22443">
    <property type="entry name" value="FbpC-like_RD"/>
    <property type="match status" value="1"/>
</dbReference>
<keyword evidence="4" id="KW-0997">Cell inner membrane</keyword>
<evidence type="ECO:0000256" key="1">
    <source>
        <dbReference type="ARBA" id="ARBA00022448"/>
    </source>
</evidence>
<dbReference type="InterPro" id="IPR017871">
    <property type="entry name" value="ABC_transporter-like_CS"/>
</dbReference>
<feature type="domain" description="ABC transporter" evidence="11">
    <location>
        <begin position="4"/>
        <end position="236"/>
    </location>
</feature>
<name>A0ABS3KP98_9PROT</name>
<gene>
    <name evidence="12" type="ORF">IAI61_09690</name>
</gene>
<keyword evidence="10" id="KW-0472">Membrane</keyword>
<protein>
    <submittedName>
        <fullName evidence="12">ABC transporter ATP-binding protein</fullName>
    </submittedName>
</protein>
<dbReference type="InterPro" id="IPR055223">
    <property type="entry name" value="FbpC_RD"/>
</dbReference>
<dbReference type="SUPFAM" id="SSF52540">
    <property type="entry name" value="P-loop containing nucleoside triphosphate hydrolases"/>
    <property type="match status" value="1"/>
</dbReference>
<dbReference type="SUPFAM" id="SSF50331">
    <property type="entry name" value="MOP-like"/>
    <property type="match status" value="1"/>
</dbReference>
<keyword evidence="8" id="KW-0408">Iron</keyword>
<keyword evidence="5" id="KW-0547">Nucleotide-binding</keyword>
<dbReference type="InterPro" id="IPR050093">
    <property type="entry name" value="ABC_SmlMolc_Importer"/>
</dbReference>
<dbReference type="Proteomes" id="UP001518989">
    <property type="component" value="Unassembled WGS sequence"/>
</dbReference>
<keyword evidence="1" id="KW-0813">Transport</keyword>
<keyword evidence="13" id="KW-1185">Reference proteome</keyword>
<keyword evidence="3" id="KW-0410">Iron transport</keyword>
<evidence type="ECO:0000313" key="13">
    <source>
        <dbReference type="Proteomes" id="UP001518989"/>
    </source>
</evidence>
<dbReference type="Gene3D" id="3.40.50.300">
    <property type="entry name" value="P-loop containing nucleotide triphosphate hydrolases"/>
    <property type="match status" value="1"/>
</dbReference>
<dbReference type="SMART" id="SM00382">
    <property type="entry name" value="AAA"/>
    <property type="match status" value="1"/>
</dbReference>
<sequence length="360" mass="37537">MSFLSLQGVTKRFGSVLALDDVVLTAPQGSRTAIVGPSGSGKSTLLRLLAGFDAPDTGRISLDGEVLADGPAAVPAHRRGIGLVAQEGALFPHLSVAENIGFGLPRGTAGRDARIRSLAGMVELDEDLLRRRPDALSGGQQQRVALARALARQPRLMLLDEPFSALDTGLRASTRKAVSALLDKAGVTTILVTHDQAEAMSFADQVAVMRNGRLLQVGPPRELYLQPSDETVASFLGPAIFLAAQMQGGFAECALGHVPVGGHPAGTRVRIMLRPEQISFVPVCGAAEGIGYAKVIATEFAGSDCLMQVQIEGRAGTDAVSVAIRTSPSHMVPPGSWLKLAVVGTAHVIEASAASEAYVD</sequence>
<dbReference type="InterPro" id="IPR008995">
    <property type="entry name" value="Mo/tungstate-bd_C_term_dom"/>
</dbReference>
<evidence type="ECO:0000256" key="2">
    <source>
        <dbReference type="ARBA" id="ARBA00022475"/>
    </source>
</evidence>
<evidence type="ECO:0000256" key="10">
    <source>
        <dbReference type="ARBA" id="ARBA00023136"/>
    </source>
</evidence>
<evidence type="ECO:0000256" key="3">
    <source>
        <dbReference type="ARBA" id="ARBA00022496"/>
    </source>
</evidence>
<dbReference type="InterPro" id="IPR027417">
    <property type="entry name" value="P-loop_NTPase"/>
</dbReference>
<keyword evidence="9" id="KW-0406">Ion transport</keyword>
<organism evidence="12 13">
    <name type="scientific">Roseomonas haemaphysalidis</name>
    <dbReference type="NCBI Taxonomy" id="2768162"/>
    <lineage>
        <taxon>Bacteria</taxon>
        <taxon>Pseudomonadati</taxon>
        <taxon>Pseudomonadota</taxon>
        <taxon>Alphaproteobacteria</taxon>
        <taxon>Acetobacterales</taxon>
        <taxon>Roseomonadaceae</taxon>
        <taxon>Roseomonas</taxon>
    </lineage>
</organism>
<dbReference type="PROSITE" id="PS00211">
    <property type="entry name" value="ABC_TRANSPORTER_1"/>
    <property type="match status" value="1"/>
</dbReference>
<reference evidence="12 13" key="1">
    <citation type="submission" date="2020-09" db="EMBL/GenBank/DDBJ databases">
        <title>Roseomonas.</title>
        <authorList>
            <person name="Zhu W."/>
        </authorList>
    </citation>
    <scope>NUCLEOTIDE SEQUENCE [LARGE SCALE GENOMIC DNA]</scope>
    <source>
        <strain evidence="12 13">573</strain>
    </source>
</reference>
<comment type="caution">
    <text evidence="12">The sequence shown here is derived from an EMBL/GenBank/DDBJ whole genome shotgun (WGS) entry which is preliminary data.</text>
</comment>
<dbReference type="GO" id="GO:0005524">
    <property type="term" value="F:ATP binding"/>
    <property type="evidence" value="ECO:0007669"/>
    <property type="project" value="UniProtKB-KW"/>
</dbReference>
<evidence type="ECO:0000256" key="8">
    <source>
        <dbReference type="ARBA" id="ARBA00023004"/>
    </source>
</evidence>
<dbReference type="PANTHER" id="PTHR42781:SF5">
    <property type="entry name" value="PUTRESCINE TRANSPORT ATP-BINDING PROTEIN POTG"/>
    <property type="match status" value="1"/>
</dbReference>